<protein>
    <submittedName>
        <fullName evidence="7">Fe-S-cluster-containing hydrogenase</fullName>
    </submittedName>
</protein>
<dbReference type="GO" id="GO:0043546">
    <property type="term" value="F:molybdopterin cofactor binding"/>
    <property type="evidence" value="ECO:0007669"/>
    <property type="project" value="InterPro"/>
</dbReference>
<dbReference type="CDD" id="cd10551">
    <property type="entry name" value="PsrB"/>
    <property type="match status" value="1"/>
</dbReference>
<dbReference type="GO" id="GO:0046872">
    <property type="term" value="F:metal ion binding"/>
    <property type="evidence" value="ECO:0007669"/>
    <property type="project" value="UniProtKB-KW"/>
</dbReference>
<feature type="region of interest" description="Disordered" evidence="5">
    <location>
        <begin position="407"/>
        <end position="434"/>
    </location>
</feature>
<evidence type="ECO:0000256" key="5">
    <source>
        <dbReference type="SAM" id="MobiDB-lite"/>
    </source>
</evidence>
<keyword evidence="3" id="KW-0408">Iron</keyword>
<dbReference type="Pfam" id="PF00384">
    <property type="entry name" value="Molybdopterin"/>
    <property type="match status" value="1"/>
</dbReference>
<dbReference type="InterPro" id="IPR006657">
    <property type="entry name" value="MoPterin_dinucl-bd_dom"/>
</dbReference>
<dbReference type="PROSITE" id="PS51379">
    <property type="entry name" value="4FE4S_FER_2"/>
    <property type="match status" value="2"/>
</dbReference>
<dbReference type="Pfam" id="PF01568">
    <property type="entry name" value="Molydop_binding"/>
    <property type="match status" value="1"/>
</dbReference>
<dbReference type="SUPFAM" id="SSF53706">
    <property type="entry name" value="Formate dehydrogenase/DMSO reductase, domains 1-3"/>
    <property type="match status" value="1"/>
</dbReference>
<dbReference type="Pfam" id="PF12838">
    <property type="entry name" value="Fer4_7"/>
    <property type="match status" value="1"/>
</dbReference>
<evidence type="ECO:0000256" key="3">
    <source>
        <dbReference type="ARBA" id="ARBA00023004"/>
    </source>
</evidence>
<evidence type="ECO:0000313" key="8">
    <source>
        <dbReference type="Proteomes" id="UP001144372"/>
    </source>
</evidence>
<evidence type="ECO:0000256" key="2">
    <source>
        <dbReference type="ARBA" id="ARBA00022723"/>
    </source>
</evidence>
<evidence type="ECO:0000256" key="4">
    <source>
        <dbReference type="ARBA" id="ARBA00023014"/>
    </source>
</evidence>
<evidence type="ECO:0000256" key="1">
    <source>
        <dbReference type="ARBA" id="ARBA00022485"/>
    </source>
</evidence>
<dbReference type="Proteomes" id="UP001144372">
    <property type="component" value="Unassembled WGS sequence"/>
</dbReference>
<evidence type="ECO:0000313" key="7">
    <source>
        <dbReference type="EMBL" id="GLI36252.1"/>
    </source>
</evidence>
<keyword evidence="2" id="KW-0479">Metal-binding</keyword>
<reference evidence="7" key="1">
    <citation type="submission" date="2022-12" db="EMBL/GenBank/DDBJ databases">
        <title>Reference genome sequencing for broad-spectrum identification of bacterial and archaeal isolates by mass spectrometry.</title>
        <authorList>
            <person name="Sekiguchi Y."/>
            <person name="Tourlousse D.M."/>
        </authorList>
    </citation>
    <scope>NUCLEOTIDE SEQUENCE</scope>
    <source>
        <strain evidence="7">ASRB1</strain>
    </source>
</reference>
<dbReference type="InterPro" id="IPR009010">
    <property type="entry name" value="Asp_de-COase-like_dom_sf"/>
</dbReference>
<dbReference type="InterPro" id="IPR017896">
    <property type="entry name" value="4Fe4S_Fe-S-bd"/>
</dbReference>
<keyword evidence="1" id="KW-0004">4Fe-4S</keyword>
<feature type="domain" description="4Fe-4S ferredoxin-type" evidence="6">
    <location>
        <begin position="689"/>
        <end position="720"/>
    </location>
</feature>
<feature type="compositionally biased region" description="Low complexity" evidence="5">
    <location>
        <begin position="422"/>
        <end position="434"/>
    </location>
</feature>
<dbReference type="GO" id="GO:0051539">
    <property type="term" value="F:4 iron, 4 sulfur cluster binding"/>
    <property type="evidence" value="ECO:0007669"/>
    <property type="project" value="UniProtKB-KW"/>
</dbReference>
<comment type="caution">
    <text evidence="7">The sequence shown here is derived from an EMBL/GenBank/DDBJ whole genome shotgun (WGS) entry which is preliminary data.</text>
</comment>
<dbReference type="SUPFAM" id="SSF54862">
    <property type="entry name" value="4Fe-4S ferredoxins"/>
    <property type="match status" value="1"/>
</dbReference>
<dbReference type="Gene3D" id="3.30.2070.10">
    <property type="entry name" value="Formate dehydrogenase/DMSO reductase"/>
    <property type="match status" value="1"/>
</dbReference>
<gene>
    <name evidence="7" type="ORF">DAMNIGENAA_36850</name>
</gene>
<dbReference type="InterPro" id="IPR050954">
    <property type="entry name" value="ET_IronSulfur_Cluster-Binding"/>
</dbReference>
<organism evidence="7 8">
    <name type="scientific">Desulforhabdus amnigena</name>
    <dbReference type="NCBI Taxonomy" id="40218"/>
    <lineage>
        <taxon>Bacteria</taxon>
        <taxon>Pseudomonadati</taxon>
        <taxon>Thermodesulfobacteriota</taxon>
        <taxon>Syntrophobacteria</taxon>
        <taxon>Syntrophobacterales</taxon>
        <taxon>Syntrophobacteraceae</taxon>
        <taxon>Desulforhabdus</taxon>
    </lineage>
</organism>
<dbReference type="AlphaFoldDB" id="A0A9W6L948"/>
<feature type="domain" description="4Fe-4S ferredoxin-type" evidence="6">
    <location>
        <begin position="636"/>
        <end position="666"/>
    </location>
</feature>
<name>A0A9W6L948_9BACT</name>
<dbReference type="EMBL" id="BSDR01000001">
    <property type="protein sequence ID" value="GLI36252.1"/>
    <property type="molecule type" value="Genomic_DNA"/>
</dbReference>
<sequence length="863" mass="97019">MNLLTGKLGEIAARGKADRIVFISDIVSGTLKDFITFWLSEMGSSEHIIYEPFSYEPLRKAHQLVFGMDGIPSYRLDQADFLVSFGAGFLETWLSNVEYARQFAAFRTPHEKGKNPFFFVGPRMSLTAVNSDQWIATAPGDEYLVAAGMLKFLVDAPLIQNIPSKQRDAVKAFTSGLSMEAITGRTGIPEETLRLMALQFSRAERPLALAEGLSFSIPNATETAVAANLLCSVHPGSRKAIDFQNPSIHGTVDSAARMKEISEKMKHGEVDLLLIYNANPVFSLPSSWDFQKSLKRIPFIVSFSSAMDETTESAHLILPAHTPLESWGDYSPRPGITGILQPVMGPVFDSRHVGDILLAAGKKIKGPNRFPTENFYQILRNSWQVQGEKKAPGTPPEGFWQETLQQGGTWEPESREPAISLPVPSKFSPKPSKVPDLGSKDFHFTAFPTIQYYDGRGANRPWLQEMPDPIAQITWGSWVEIHPLKARELGIQKGDIVVIRSPHGSMEVPAFPLSTVPLNTLAVPIGQGHTHYGRFAVAEYGNPMELLPDRIDKTSKGMFRPAFKVTLEKKERHVPVAHTDGSLFQHDRDIARSISIEEYRQGVADQAEPHLYLPLPEGYDPKKDFYPPHDHVDYRWSMVIDLDRCIGCGACVVACYAENNVAIVGRDQILKGREMSWLRIQRYFDPDWGTARFLPMPCMHCDNAPCESVCPVYAPHHGKEGLNNQVYNRCIGTRFCAQNCPYKVRRFNWFTFTRPEPLNWQLNPDVTVRQKGVMEKCSFCVQRIIEAKLRAKDEGRKVRDGEFTTACAQTCPTEAIVFGNLMDPDSRVSRLIKEHRTYQVLEHLNTKPAVFYLKKLTQEPFKS</sequence>
<dbReference type="InterPro" id="IPR006656">
    <property type="entry name" value="Mopterin_OxRdtase"/>
</dbReference>
<evidence type="ECO:0000259" key="6">
    <source>
        <dbReference type="PROSITE" id="PS51379"/>
    </source>
</evidence>
<accession>A0A9W6L948</accession>
<dbReference type="Gene3D" id="2.40.40.20">
    <property type="match status" value="1"/>
</dbReference>
<proteinExistence type="predicted"/>
<dbReference type="GO" id="GO:0016491">
    <property type="term" value="F:oxidoreductase activity"/>
    <property type="evidence" value="ECO:0007669"/>
    <property type="project" value="InterPro"/>
</dbReference>
<dbReference type="Gene3D" id="3.30.70.20">
    <property type="match status" value="2"/>
</dbReference>
<keyword evidence="4" id="KW-0411">Iron-sulfur</keyword>
<dbReference type="Gene3D" id="3.40.50.740">
    <property type="match status" value="1"/>
</dbReference>
<keyword evidence="8" id="KW-1185">Reference proteome</keyword>
<dbReference type="PANTHER" id="PTHR43177">
    <property type="entry name" value="PROTEIN NRFC"/>
    <property type="match status" value="1"/>
</dbReference>
<dbReference type="PANTHER" id="PTHR43177:SF3">
    <property type="entry name" value="PROTEIN NRFC HOMOLOG"/>
    <property type="match status" value="1"/>
</dbReference>
<dbReference type="SUPFAM" id="SSF50692">
    <property type="entry name" value="ADC-like"/>
    <property type="match status" value="1"/>
</dbReference>
<dbReference type="Gene3D" id="3.40.228.10">
    <property type="entry name" value="Dimethylsulfoxide Reductase, domain 2"/>
    <property type="match status" value="1"/>
</dbReference>